<protein>
    <submittedName>
        <fullName evidence="1">Uncharacterized protein</fullName>
    </submittedName>
</protein>
<evidence type="ECO:0000313" key="1">
    <source>
        <dbReference type="EMBL" id="GGR15266.1"/>
    </source>
</evidence>
<accession>A0A918FA64</accession>
<gene>
    <name evidence="1" type="ORF">GCM10008957_30000</name>
</gene>
<dbReference type="Proteomes" id="UP000603865">
    <property type="component" value="Unassembled WGS sequence"/>
</dbReference>
<keyword evidence="2" id="KW-1185">Reference proteome</keyword>
<name>A0A918FA64_9DEIO</name>
<dbReference type="EMBL" id="BMQL01000018">
    <property type="protein sequence ID" value="GGR15266.1"/>
    <property type="molecule type" value="Genomic_DNA"/>
</dbReference>
<evidence type="ECO:0000313" key="2">
    <source>
        <dbReference type="Proteomes" id="UP000603865"/>
    </source>
</evidence>
<dbReference type="AlphaFoldDB" id="A0A918FA64"/>
<proteinExistence type="predicted"/>
<sequence>MRSSRRTAGVSLVFVLILSAVMMFVAASVIQSASRISSASGSVARGGVTTISEQNLLSYSERLLEANGAQLLRSLPTPTGDPGPLQTQLQVRVDAWCRRNPDGQGAGRVQIYFTDHACGQLRPDAAALGTATLTTLPGGLVRATFPFVIVTPTSGRSALQGGTLTALYGAAPTSLYALLVPDDLQLNGRVQVKGDVQVDGHLSVQGQTGVSGLLSSSNCNVATPQCQGDMAVTVGAATMPVMTFTPFPANPGWADGPVSLGQPGETAGVVPGVQSGLTISASDLELGVMGDGSQYFKACTYGVVCLDFIADTQRHLYQGSARQLLSSNWTGVIKVTTPGTDTLTIHPQQAQGASIALPISIQATSPVVFTGDVTDAATLCTDDLCGTSTVQPMLSVAAPAIRTSEDVQRLHATLLTSAFTNGGNMTVFGSVQGRVVGSAPLLIQADERALRGLAAPGVGRLLPVWRQARVSLTTAN</sequence>
<comment type="caution">
    <text evidence="1">The sequence shown here is derived from an EMBL/GenBank/DDBJ whole genome shotgun (WGS) entry which is preliminary data.</text>
</comment>
<reference evidence="1" key="1">
    <citation type="journal article" date="2014" name="Int. J. Syst. Evol. Microbiol.">
        <title>Complete genome sequence of Corynebacterium casei LMG S-19264T (=DSM 44701T), isolated from a smear-ripened cheese.</title>
        <authorList>
            <consortium name="US DOE Joint Genome Institute (JGI-PGF)"/>
            <person name="Walter F."/>
            <person name="Albersmeier A."/>
            <person name="Kalinowski J."/>
            <person name="Ruckert C."/>
        </authorList>
    </citation>
    <scope>NUCLEOTIDE SEQUENCE</scope>
    <source>
        <strain evidence="1">JCM 31311</strain>
    </source>
</reference>
<organism evidence="1 2">
    <name type="scientific">Deinococcus ruber</name>
    <dbReference type="NCBI Taxonomy" id="1848197"/>
    <lineage>
        <taxon>Bacteria</taxon>
        <taxon>Thermotogati</taxon>
        <taxon>Deinococcota</taxon>
        <taxon>Deinococci</taxon>
        <taxon>Deinococcales</taxon>
        <taxon>Deinococcaceae</taxon>
        <taxon>Deinococcus</taxon>
    </lineage>
</organism>
<reference evidence="1" key="2">
    <citation type="submission" date="2020-09" db="EMBL/GenBank/DDBJ databases">
        <authorList>
            <person name="Sun Q."/>
            <person name="Ohkuma M."/>
        </authorList>
    </citation>
    <scope>NUCLEOTIDE SEQUENCE</scope>
    <source>
        <strain evidence="1">JCM 31311</strain>
    </source>
</reference>